<evidence type="ECO:0000313" key="1">
    <source>
        <dbReference type="EMBL" id="DAD96718.1"/>
    </source>
</evidence>
<accession>A0A8S5NPQ4</accession>
<organism evidence="1">
    <name type="scientific">Caudovirales sp. ct0YK8</name>
    <dbReference type="NCBI Taxonomy" id="2826764"/>
    <lineage>
        <taxon>Viruses</taxon>
        <taxon>Duplodnaviria</taxon>
        <taxon>Heunggongvirae</taxon>
        <taxon>Uroviricota</taxon>
        <taxon>Caudoviricetes</taxon>
    </lineage>
</organism>
<dbReference type="EMBL" id="BK015222">
    <property type="protein sequence ID" value="DAD96718.1"/>
    <property type="molecule type" value="Genomic_DNA"/>
</dbReference>
<name>A0A8S5NPQ4_9CAUD</name>
<proteinExistence type="predicted"/>
<protein>
    <submittedName>
        <fullName evidence="1">Uncharacterized protein</fullName>
    </submittedName>
</protein>
<reference evidence="1" key="1">
    <citation type="journal article" date="2021" name="Proc. Natl. Acad. Sci. U.S.A.">
        <title>A Catalog of Tens of Thousands of Viruses from Human Metagenomes Reveals Hidden Associations with Chronic Diseases.</title>
        <authorList>
            <person name="Tisza M.J."/>
            <person name="Buck C.B."/>
        </authorList>
    </citation>
    <scope>NUCLEOTIDE SEQUENCE</scope>
    <source>
        <strain evidence="1">Ct0YK8</strain>
    </source>
</reference>
<sequence>MTLRTGIDFFLSLSVFELREIAEEVADIGKQQQRAGTRH</sequence>